<evidence type="ECO:0000256" key="3">
    <source>
        <dbReference type="ARBA" id="ARBA00023082"/>
    </source>
</evidence>
<dbReference type="SUPFAM" id="SSF88946">
    <property type="entry name" value="Sigma2 domain of RNA polymerase sigma factors"/>
    <property type="match status" value="1"/>
</dbReference>
<feature type="domain" description="RNA polymerase sigma-70 region 2" evidence="5">
    <location>
        <begin position="65"/>
        <end position="130"/>
    </location>
</feature>
<dbReference type="NCBIfam" id="TIGR02937">
    <property type="entry name" value="sigma70-ECF"/>
    <property type="match status" value="1"/>
</dbReference>
<comment type="caution">
    <text evidence="7">The sequence shown here is derived from an EMBL/GenBank/DDBJ whole genome shotgun (WGS) entry which is preliminary data.</text>
</comment>
<dbReference type="InterPro" id="IPR013324">
    <property type="entry name" value="RNA_pol_sigma_r3/r4-like"/>
</dbReference>
<dbReference type="GO" id="GO:0006352">
    <property type="term" value="P:DNA-templated transcription initiation"/>
    <property type="evidence" value="ECO:0007669"/>
    <property type="project" value="InterPro"/>
</dbReference>
<proteinExistence type="inferred from homology"/>
<dbReference type="GO" id="GO:0016987">
    <property type="term" value="F:sigma factor activity"/>
    <property type="evidence" value="ECO:0007669"/>
    <property type="project" value="UniProtKB-KW"/>
</dbReference>
<dbReference type="EMBL" id="VUOC01000004">
    <property type="protein sequence ID" value="KAA2240257.1"/>
    <property type="molecule type" value="Genomic_DNA"/>
</dbReference>
<dbReference type="Pfam" id="PF04542">
    <property type="entry name" value="Sigma70_r2"/>
    <property type="match status" value="1"/>
</dbReference>
<evidence type="ECO:0000259" key="5">
    <source>
        <dbReference type="Pfam" id="PF04542"/>
    </source>
</evidence>
<dbReference type="SUPFAM" id="SSF88659">
    <property type="entry name" value="Sigma3 and sigma4 domains of RNA polymerase sigma factors"/>
    <property type="match status" value="1"/>
</dbReference>
<dbReference type="InterPro" id="IPR007627">
    <property type="entry name" value="RNA_pol_sigma70_r2"/>
</dbReference>
<dbReference type="InterPro" id="IPR013249">
    <property type="entry name" value="RNA_pol_sigma70_r4_t2"/>
</dbReference>
<accession>A0A5B2VPW7</accession>
<reference evidence="7 8" key="2">
    <citation type="submission" date="2019-09" db="EMBL/GenBank/DDBJ databases">
        <authorList>
            <person name="Jin C."/>
        </authorList>
    </citation>
    <scope>NUCLEOTIDE SEQUENCE [LARGE SCALE GENOMIC DNA]</scope>
    <source>
        <strain evidence="7 8">BN140078</strain>
    </source>
</reference>
<sequence>MVRLIQSRAAQECVAFLFLGANANFLFCYLYTNDFAIVNVYDQHTDQTLVGLLKSGDQQAYIEIYNRYIFVLLNHIYNKTGDREEAKDIVQEVFTRLWAGREQLEITSSLAGFLYTAARNIVLNQITRKKVEGKYFDSILKFLEQPQTITDHRARENQLIALIEKEIAALPPKMREVFELSRKQHLSHREIAEKLDISEQTVSKHITNALKILRIKLGLFAYLLWIIYPK</sequence>
<evidence type="ECO:0000259" key="6">
    <source>
        <dbReference type="Pfam" id="PF08281"/>
    </source>
</evidence>
<dbReference type="AlphaFoldDB" id="A0A5B2VPW7"/>
<keyword evidence="4" id="KW-0804">Transcription</keyword>
<dbReference type="Gene3D" id="1.10.10.10">
    <property type="entry name" value="Winged helix-like DNA-binding domain superfamily/Winged helix DNA-binding domain"/>
    <property type="match status" value="1"/>
</dbReference>
<evidence type="ECO:0000313" key="7">
    <source>
        <dbReference type="EMBL" id="KAA2240257.1"/>
    </source>
</evidence>
<dbReference type="Gene3D" id="1.10.1740.10">
    <property type="match status" value="1"/>
</dbReference>
<dbReference type="InterPro" id="IPR039425">
    <property type="entry name" value="RNA_pol_sigma-70-like"/>
</dbReference>
<dbReference type="InterPro" id="IPR013325">
    <property type="entry name" value="RNA_pol_sigma_r2"/>
</dbReference>
<dbReference type="GO" id="GO:0003677">
    <property type="term" value="F:DNA binding"/>
    <property type="evidence" value="ECO:0007669"/>
    <property type="project" value="InterPro"/>
</dbReference>
<dbReference type="NCBIfam" id="TIGR02985">
    <property type="entry name" value="Sig70_bacteroi1"/>
    <property type="match status" value="1"/>
</dbReference>
<evidence type="ECO:0000313" key="8">
    <source>
        <dbReference type="Proteomes" id="UP000324611"/>
    </source>
</evidence>
<evidence type="ECO:0000256" key="2">
    <source>
        <dbReference type="ARBA" id="ARBA00023015"/>
    </source>
</evidence>
<feature type="domain" description="RNA polymerase sigma factor 70 region 4 type 2" evidence="6">
    <location>
        <begin position="162"/>
        <end position="212"/>
    </location>
</feature>
<reference evidence="7 8" key="1">
    <citation type="submission" date="2019-09" db="EMBL/GenBank/DDBJ databases">
        <title>Chitinophaga ginsengihumi sp. nov., isolated from soil of ginseng rhizosphere.</title>
        <authorList>
            <person name="Lee J."/>
        </authorList>
    </citation>
    <scope>NUCLEOTIDE SEQUENCE [LARGE SCALE GENOMIC DNA]</scope>
    <source>
        <strain evidence="7 8">BN140078</strain>
    </source>
</reference>
<dbReference type="Proteomes" id="UP000324611">
    <property type="component" value="Unassembled WGS sequence"/>
</dbReference>
<protein>
    <submittedName>
        <fullName evidence="7">RNA polymerase sigma-70 factor</fullName>
    </submittedName>
</protein>
<dbReference type="InterPro" id="IPR036388">
    <property type="entry name" value="WH-like_DNA-bd_sf"/>
</dbReference>
<evidence type="ECO:0000256" key="4">
    <source>
        <dbReference type="ARBA" id="ARBA00023163"/>
    </source>
</evidence>
<dbReference type="Pfam" id="PF08281">
    <property type="entry name" value="Sigma70_r4_2"/>
    <property type="match status" value="1"/>
</dbReference>
<comment type="similarity">
    <text evidence="1">Belongs to the sigma-70 factor family. ECF subfamily.</text>
</comment>
<dbReference type="PANTHER" id="PTHR43133:SF46">
    <property type="entry name" value="RNA POLYMERASE SIGMA-70 FACTOR ECF SUBFAMILY"/>
    <property type="match status" value="1"/>
</dbReference>
<dbReference type="InterPro" id="IPR014284">
    <property type="entry name" value="RNA_pol_sigma-70_dom"/>
</dbReference>
<keyword evidence="2" id="KW-0805">Transcription regulation</keyword>
<dbReference type="InterPro" id="IPR014327">
    <property type="entry name" value="RNA_pol_sigma70_bacteroid"/>
</dbReference>
<dbReference type="CDD" id="cd06171">
    <property type="entry name" value="Sigma70_r4"/>
    <property type="match status" value="1"/>
</dbReference>
<evidence type="ECO:0000256" key="1">
    <source>
        <dbReference type="ARBA" id="ARBA00010641"/>
    </source>
</evidence>
<dbReference type="PANTHER" id="PTHR43133">
    <property type="entry name" value="RNA POLYMERASE ECF-TYPE SIGMA FACTO"/>
    <property type="match status" value="1"/>
</dbReference>
<name>A0A5B2VPW7_9BACT</name>
<organism evidence="7 8">
    <name type="scientific">Chitinophaga agrisoli</name>
    <dbReference type="NCBI Taxonomy" id="2607653"/>
    <lineage>
        <taxon>Bacteria</taxon>
        <taxon>Pseudomonadati</taxon>
        <taxon>Bacteroidota</taxon>
        <taxon>Chitinophagia</taxon>
        <taxon>Chitinophagales</taxon>
        <taxon>Chitinophagaceae</taxon>
        <taxon>Chitinophaga</taxon>
    </lineage>
</organism>
<keyword evidence="3" id="KW-0731">Sigma factor</keyword>
<gene>
    <name evidence="7" type="ORF">F0L74_29270</name>
</gene>
<keyword evidence="8" id="KW-1185">Reference proteome</keyword>